<evidence type="ECO:0000313" key="3">
    <source>
        <dbReference type="EMBL" id="NWR91230.1"/>
    </source>
</evidence>
<dbReference type="InterPro" id="IPR050610">
    <property type="entry name" value="APOBEC_Cyt_Deaminase"/>
</dbReference>
<comment type="caution">
    <text evidence="3">The sequence shown here is derived from an EMBL/GenBank/DDBJ whole genome shotgun (WGS) entry which is preliminary data.</text>
</comment>
<keyword evidence="4" id="KW-1185">Reference proteome</keyword>
<gene>
    <name evidence="3" type="primary">Apobec1_1</name>
    <name evidence="3" type="ORF">FURFIG_R15160</name>
</gene>
<evidence type="ECO:0000256" key="2">
    <source>
        <dbReference type="ARBA" id="ARBA00022801"/>
    </source>
</evidence>
<dbReference type="GO" id="GO:0005737">
    <property type="term" value="C:cytoplasm"/>
    <property type="evidence" value="ECO:0007669"/>
    <property type="project" value="TreeGrafter"/>
</dbReference>
<sequence length="183" mass="21968">SMFLPKEVLKEQFDPSKFSMKTYLLCILRWGENGTPWKHWVKNDHYDSCHAEVYFLKKIFKMKRYSYVNCSITFYLSWSPCDSCCYKILDFLKRHSNVTINIYVARLYLIDLKKTRRGLKKLGSSAQVKLNVMEKKGKVSYYKNCWKIFVQEDADDDSWTVNFQRLITKNRWKLRNILAVSRL</sequence>
<dbReference type="GO" id="GO:0005634">
    <property type="term" value="C:nucleus"/>
    <property type="evidence" value="ECO:0007669"/>
    <property type="project" value="TreeGrafter"/>
</dbReference>
<dbReference type="GO" id="GO:0003723">
    <property type="term" value="F:RNA binding"/>
    <property type="evidence" value="ECO:0007669"/>
    <property type="project" value="TreeGrafter"/>
</dbReference>
<dbReference type="GO" id="GO:0004126">
    <property type="term" value="F:cytidine deaminase activity"/>
    <property type="evidence" value="ECO:0007669"/>
    <property type="project" value="TreeGrafter"/>
</dbReference>
<evidence type="ECO:0000256" key="1">
    <source>
        <dbReference type="ARBA" id="ARBA00022723"/>
    </source>
</evidence>
<dbReference type="AlphaFoldDB" id="A0A7K5B662"/>
<keyword evidence="2" id="KW-0378">Hydrolase</keyword>
<evidence type="ECO:0000313" key="4">
    <source>
        <dbReference type="Proteomes" id="UP000529852"/>
    </source>
</evidence>
<organism evidence="3 4">
    <name type="scientific">Furnarius figulus</name>
    <dbReference type="NCBI Taxonomy" id="463165"/>
    <lineage>
        <taxon>Eukaryota</taxon>
        <taxon>Metazoa</taxon>
        <taxon>Chordata</taxon>
        <taxon>Craniata</taxon>
        <taxon>Vertebrata</taxon>
        <taxon>Euteleostomi</taxon>
        <taxon>Archelosauria</taxon>
        <taxon>Archosauria</taxon>
        <taxon>Dinosauria</taxon>
        <taxon>Saurischia</taxon>
        <taxon>Theropoda</taxon>
        <taxon>Coelurosauria</taxon>
        <taxon>Aves</taxon>
        <taxon>Neognathae</taxon>
        <taxon>Neoaves</taxon>
        <taxon>Telluraves</taxon>
        <taxon>Australaves</taxon>
        <taxon>Passeriformes</taxon>
        <taxon>Furnariidae</taxon>
        <taxon>Furnarius</taxon>
    </lineage>
</organism>
<dbReference type="EMBL" id="VYZD01000559">
    <property type="protein sequence ID" value="NWR91230.1"/>
    <property type="molecule type" value="Genomic_DNA"/>
</dbReference>
<feature type="non-terminal residue" evidence="3">
    <location>
        <position position="183"/>
    </location>
</feature>
<dbReference type="Pfam" id="PF18750">
    <property type="entry name" value="SNAD4"/>
    <property type="match status" value="1"/>
</dbReference>
<reference evidence="3 4" key="1">
    <citation type="submission" date="2019-09" db="EMBL/GenBank/DDBJ databases">
        <title>Bird 10,000 Genomes (B10K) Project - Family phase.</title>
        <authorList>
            <person name="Zhang G."/>
        </authorList>
    </citation>
    <scope>NUCLEOTIDE SEQUENCE [LARGE SCALE GENOMIC DNA]</scope>
    <source>
        <strain evidence="3">B10K-DU-003-06</strain>
    </source>
</reference>
<dbReference type="InterPro" id="IPR016192">
    <property type="entry name" value="APOBEC/CMP_deaminase_Zn-bd"/>
</dbReference>
<accession>A0A7K5B662</accession>
<feature type="non-terminal residue" evidence="3">
    <location>
        <position position="1"/>
    </location>
</feature>
<keyword evidence="1" id="KW-0479">Metal-binding</keyword>
<dbReference type="SUPFAM" id="SSF53927">
    <property type="entry name" value="Cytidine deaminase-like"/>
    <property type="match status" value="1"/>
</dbReference>
<dbReference type="PANTHER" id="PTHR13857">
    <property type="entry name" value="MRNA EDITING ENZYME"/>
    <property type="match status" value="1"/>
</dbReference>
<protein>
    <submittedName>
        <fullName evidence="3">ABEC1 enzyme</fullName>
    </submittedName>
</protein>
<dbReference type="Proteomes" id="UP000529852">
    <property type="component" value="Unassembled WGS sequence"/>
</dbReference>
<dbReference type="Gene3D" id="3.40.140.10">
    <property type="entry name" value="Cytidine Deaminase, domain 2"/>
    <property type="match status" value="1"/>
</dbReference>
<proteinExistence type="predicted"/>
<dbReference type="GO" id="GO:0008270">
    <property type="term" value="F:zinc ion binding"/>
    <property type="evidence" value="ECO:0007669"/>
    <property type="project" value="InterPro"/>
</dbReference>
<name>A0A7K5B662_9FURN</name>
<dbReference type="GO" id="GO:0016554">
    <property type="term" value="P:cytidine to uridine editing"/>
    <property type="evidence" value="ECO:0007669"/>
    <property type="project" value="TreeGrafter"/>
</dbReference>
<dbReference type="PROSITE" id="PS00903">
    <property type="entry name" value="CYT_DCMP_DEAMINASES_1"/>
    <property type="match status" value="1"/>
</dbReference>
<dbReference type="InterPro" id="IPR016193">
    <property type="entry name" value="Cytidine_deaminase-like"/>
</dbReference>
<dbReference type="PANTHER" id="PTHR13857:SF26">
    <property type="entry name" value="C-U-EDITING ENZYME APOBEC-1"/>
    <property type="match status" value="1"/>
</dbReference>